<dbReference type="AlphaFoldDB" id="A0A949JQX2"/>
<dbReference type="RefSeq" id="WP_211040852.1">
    <property type="nucleotide sequence ID" value="NZ_JAELVF020000001.1"/>
</dbReference>
<comment type="caution">
    <text evidence="2">The sequence shown here is derived from an EMBL/GenBank/DDBJ whole genome shotgun (WGS) entry which is preliminary data.</text>
</comment>
<protein>
    <recommendedName>
        <fullName evidence="4">Integral membrane protein</fullName>
    </recommendedName>
</protein>
<evidence type="ECO:0000313" key="3">
    <source>
        <dbReference type="Proteomes" id="UP000694501"/>
    </source>
</evidence>
<accession>A0A949JQX2</accession>
<organism evidence="2 3">
    <name type="scientific">Streptomyces tardus</name>
    <dbReference type="NCBI Taxonomy" id="2780544"/>
    <lineage>
        <taxon>Bacteria</taxon>
        <taxon>Bacillati</taxon>
        <taxon>Actinomycetota</taxon>
        <taxon>Actinomycetes</taxon>
        <taxon>Kitasatosporales</taxon>
        <taxon>Streptomycetaceae</taxon>
        <taxon>Streptomyces</taxon>
    </lineage>
</organism>
<keyword evidence="1" id="KW-0812">Transmembrane</keyword>
<dbReference type="EMBL" id="JAELVF020000001">
    <property type="protein sequence ID" value="MBU7598585.1"/>
    <property type="molecule type" value="Genomic_DNA"/>
</dbReference>
<evidence type="ECO:0000313" key="2">
    <source>
        <dbReference type="EMBL" id="MBU7598585.1"/>
    </source>
</evidence>
<reference evidence="2" key="1">
    <citation type="submission" date="2021-06" db="EMBL/GenBank/DDBJ databases">
        <title>Sequencing of actinobacteria type strains.</title>
        <authorList>
            <person name="Nguyen G.-S."/>
            <person name="Wentzel A."/>
        </authorList>
    </citation>
    <scope>NUCLEOTIDE SEQUENCE</scope>
    <source>
        <strain evidence="2">P38-E01</strain>
    </source>
</reference>
<proteinExistence type="predicted"/>
<sequence>MDHQEPELRKELDATLQTRKDLGSEYESELVDSFIEKLDHKVDSVVDKRVRRQLAEQQMAIARGSTQTEGPVISGLGATFGLAVLSLILAIPLSAIAVVNAGLPGLATAWMGIVGVNAVYSIGRVSWTRRQKEHGETDW</sequence>
<evidence type="ECO:0008006" key="4">
    <source>
        <dbReference type="Google" id="ProtNLM"/>
    </source>
</evidence>
<dbReference type="Proteomes" id="UP000694501">
    <property type="component" value="Unassembled WGS sequence"/>
</dbReference>
<keyword evidence="1" id="KW-1133">Transmembrane helix</keyword>
<evidence type="ECO:0000256" key="1">
    <source>
        <dbReference type="SAM" id="Phobius"/>
    </source>
</evidence>
<feature type="transmembrane region" description="Helical" evidence="1">
    <location>
        <begin position="72"/>
        <end position="97"/>
    </location>
</feature>
<feature type="transmembrane region" description="Helical" evidence="1">
    <location>
        <begin position="103"/>
        <end position="122"/>
    </location>
</feature>
<name>A0A949JQX2_9ACTN</name>
<keyword evidence="1" id="KW-0472">Membrane</keyword>
<keyword evidence="3" id="KW-1185">Reference proteome</keyword>
<gene>
    <name evidence="2" type="ORF">JGS22_013420</name>
</gene>